<keyword evidence="3" id="KW-1185">Reference proteome</keyword>
<reference evidence="2 3" key="1">
    <citation type="submission" date="2020-06" db="EMBL/GenBank/DDBJ databases">
        <authorList>
            <person name="Li R."/>
            <person name="Bekaert M."/>
        </authorList>
    </citation>
    <scope>NUCLEOTIDE SEQUENCE [LARGE SCALE GENOMIC DNA]</scope>
    <source>
        <strain evidence="3">wild</strain>
    </source>
</reference>
<evidence type="ECO:0000313" key="3">
    <source>
        <dbReference type="Proteomes" id="UP000507470"/>
    </source>
</evidence>
<feature type="region of interest" description="Disordered" evidence="1">
    <location>
        <begin position="36"/>
        <end position="55"/>
    </location>
</feature>
<protein>
    <submittedName>
        <fullName evidence="2">Uncharacterized protein</fullName>
    </submittedName>
</protein>
<dbReference type="Proteomes" id="UP000507470">
    <property type="component" value="Unassembled WGS sequence"/>
</dbReference>
<name>A0A6J8BXT1_MYTCO</name>
<proteinExistence type="predicted"/>
<sequence>MPQTLIQGITGGIDTHTPNATVCRKVCIPEAVGTSKSYSTSEAGTSKSYSTTEAGTSKSYSKEVTQLSLLEKAKEMSVEIQQFLQDYRTSKLLPKKGDMFTNYVDATKGITEDERDELTSFLCSFKEINVSVIDVPTMVPDTISFIVHHSDKTVNEEVNYDLIAIGLAAEPTEEATFCNQLAEVRKLQKLNIVIPYSDITVATAVLEDIKTAVKASKMKRTNESLKGMYTIIASVSGESVTEKKCRKRLAMKIDIPVRRISGGRRIRYNPAYFDIIISQERLAALPIGDELSDIQTVDYQVKTVHISDNGSVPDQTDPSEIKGNTHSSVILPDPHIDIRKKVGDIVSDVVGQAHGDVTTNKKAFGVTTYWYRQEFAKSRGMVHWHDLCWRSDREPQNLINDCIEKGLSDAECAATLSDWASIHFS</sequence>
<dbReference type="AlphaFoldDB" id="A0A6J8BXT1"/>
<gene>
    <name evidence="2" type="ORF">MCOR_23316</name>
</gene>
<evidence type="ECO:0000313" key="2">
    <source>
        <dbReference type="EMBL" id="CAC5388031.1"/>
    </source>
</evidence>
<organism evidence="2 3">
    <name type="scientific">Mytilus coruscus</name>
    <name type="common">Sea mussel</name>
    <dbReference type="NCBI Taxonomy" id="42192"/>
    <lineage>
        <taxon>Eukaryota</taxon>
        <taxon>Metazoa</taxon>
        <taxon>Spiralia</taxon>
        <taxon>Lophotrochozoa</taxon>
        <taxon>Mollusca</taxon>
        <taxon>Bivalvia</taxon>
        <taxon>Autobranchia</taxon>
        <taxon>Pteriomorphia</taxon>
        <taxon>Mytilida</taxon>
        <taxon>Mytiloidea</taxon>
        <taxon>Mytilidae</taxon>
        <taxon>Mytilinae</taxon>
        <taxon>Mytilus</taxon>
    </lineage>
</organism>
<evidence type="ECO:0000256" key="1">
    <source>
        <dbReference type="SAM" id="MobiDB-lite"/>
    </source>
</evidence>
<accession>A0A6J8BXT1</accession>
<dbReference type="EMBL" id="CACVKT020004120">
    <property type="protein sequence ID" value="CAC5388031.1"/>
    <property type="molecule type" value="Genomic_DNA"/>
</dbReference>
<dbReference type="OrthoDB" id="6148142at2759"/>